<evidence type="ECO:0000256" key="7">
    <source>
        <dbReference type="PROSITE-ProRule" id="PRU01091"/>
    </source>
</evidence>
<keyword evidence="4 7" id="KW-0238">DNA-binding</keyword>
<keyword evidence="5" id="KW-0804">Transcription</keyword>
<feature type="modified residue" description="4-aspartylphosphate" evidence="6">
    <location>
        <position position="67"/>
    </location>
</feature>
<evidence type="ECO:0000256" key="2">
    <source>
        <dbReference type="ARBA" id="ARBA00023012"/>
    </source>
</evidence>
<protein>
    <submittedName>
        <fullName evidence="10">Response regulator transcription factor</fullName>
    </submittedName>
</protein>
<evidence type="ECO:0000259" key="9">
    <source>
        <dbReference type="PROSITE" id="PS51755"/>
    </source>
</evidence>
<dbReference type="Gene3D" id="3.40.50.2300">
    <property type="match status" value="1"/>
</dbReference>
<dbReference type="EMBL" id="JAGMWN010000009">
    <property type="protein sequence ID" value="MBP5858570.1"/>
    <property type="molecule type" value="Genomic_DNA"/>
</dbReference>
<dbReference type="GO" id="GO:0005829">
    <property type="term" value="C:cytosol"/>
    <property type="evidence" value="ECO:0007669"/>
    <property type="project" value="TreeGrafter"/>
</dbReference>
<accession>A0A8J7V3N4</accession>
<reference evidence="10" key="1">
    <citation type="submission" date="2021-04" db="EMBL/GenBank/DDBJ databases">
        <authorList>
            <person name="Zhang D.-C."/>
        </authorList>
    </citation>
    <scope>NUCLEOTIDE SEQUENCE</scope>
    <source>
        <strain evidence="10">CGMCC 1.15697</strain>
    </source>
</reference>
<evidence type="ECO:0000313" key="11">
    <source>
        <dbReference type="Proteomes" id="UP000672602"/>
    </source>
</evidence>
<evidence type="ECO:0000256" key="5">
    <source>
        <dbReference type="ARBA" id="ARBA00023163"/>
    </source>
</evidence>
<feature type="domain" description="Response regulatory" evidence="8">
    <location>
        <begin position="17"/>
        <end position="132"/>
    </location>
</feature>
<comment type="caution">
    <text evidence="10">The sequence shown here is derived from an EMBL/GenBank/DDBJ whole genome shotgun (WGS) entry which is preliminary data.</text>
</comment>
<dbReference type="Proteomes" id="UP000672602">
    <property type="component" value="Unassembled WGS sequence"/>
</dbReference>
<organism evidence="10 11">
    <name type="scientific">Marivibrio halodurans</name>
    <dbReference type="NCBI Taxonomy" id="2039722"/>
    <lineage>
        <taxon>Bacteria</taxon>
        <taxon>Pseudomonadati</taxon>
        <taxon>Pseudomonadota</taxon>
        <taxon>Alphaproteobacteria</taxon>
        <taxon>Rhodospirillales</taxon>
        <taxon>Rhodospirillaceae</taxon>
        <taxon>Marivibrio</taxon>
    </lineage>
</organism>
<evidence type="ECO:0000256" key="6">
    <source>
        <dbReference type="PROSITE-ProRule" id="PRU00169"/>
    </source>
</evidence>
<dbReference type="GO" id="GO:0000976">
    <property type="term" value="F:transcription cis-regulatory region binding"/>
    <property type="evidence" value="ECO:0007669"/>
    <property type="project" value="TreeGrafter"/>
</dbReference>
<dbReference type="CDD" id="cd00156">
    <property type="entry name" value="REC"/>
    <property type="match status" value="1"/>
</dbReference>
<evidence type="ECO:0000256" key="4">
    <source>
        <dbReference type="ARBA" id="ARBA00023125"/>
    </source>
</evidence>
<dbReference type="PANTHER" id="PTHR48111:SF1">
    <property type="entry name" value="TWO-COMPONENT RESPONSE REGULATOR ORR33"/>
    <property type="match status" value="1"/>
</dbReference>
<dbReference type="PANTHER" id="PTHR48111">
    <property type="entry name" value="REGULATOR OF RPOS"/>
    <property type="match status" value="1"/>
</dbReference>
<keyword evidence="1 6" id="KW-0597">Phosphoprotein</keyword>
<dbReference type="PROSITE" id="PS51755">
    <property type="entry name" value="OMPR_PHOB"/>
    <property type="match status" value="1"/>
</dbReference>
<dbReference type="InterPro" id="IPR016032">
    <property type="entry name" value="Sig_transdc_resp-reg_C-effctor"/>
</dbReference>
<feature type="DNA-binding region" description="OmpR/PhoB-type" evidence="7">
    <location>
        <begin position="147"/>
        <end position="252"/>
    </location>
</feature>
<dbReference type="CDD" id="cd00383">
    <property type="entry name" value="trans_reg_C"/>
    <property type="match status" value="1"/>
</dbReference>
<dbReference type="SUPFAM" id="SSF46894">
    <property type="entry name" value="C-terminal effector domain of the bipartite response regulators"/>
    <property type="match status" value="1"/>
</dbReference>
<sequence length="254" mass="28867">MTLSEAHSTVTGDAKRRLAIVDDDPLFRESITQNLRDFGYRVTEFEEGLSFINWLSDAPDIDLLLLDWKMPRMNGIEVLAHVRKIAPELPVIFLTVLGDQIYEEAALLGGAVDFVEKSRSFSIILRRIQLIPATQPNGSADTGKSPSDTIEIGGLVLDTGSRRAYWNERRVDLTLSEFEMVHFLARDPGTDISYRDIYDVVRGEGFSAGFGEDGYRANVRSAIKRIRQKFRDIDVDFDQIENYPGFGYRWRPPE</sequence>
<dbReference type="GO" id="GO:0006355">
    <property type="term" value="P:regulation of DNA-templated transcription"/>
    <property type="evidence" value="ECO:0007669"/>
    <property type="project" value="InterPro"/>
</dbReference>
<dbReference type="Pfam" id="PF00072">
    <property type="entry name" value="Response_reg"/>
    <property type="match status" value="1"/>
</dbReference>
<dbReference type="SMART" id="SM00862">
    <property type="entry name" value="Trans_reg_C"/>
    <property type="match status" value="1"/>
</dbReference>
<keyword evidence="3" id="KW-0805">Transcription regulation</keyword>
<name>A0A8J7V3N4_9PROT</name>
<feature type="domain" description="OmpR/PhoB-type" evidence="9">
    <location>
        <begin position="147"/>
        <end position="252"/>
    </location>
</feature>
<dbReference type="SUPFAM" id="SSF52172">
    <property type="entry name" value="CheY-like"/>
    <property type="match status" value="1"/>
</dbReference>
<keyword evidence="2" id="KW-0902">Two-component regulatory system</keyword>
<evidence type="ECO:0000256" key="3">
    <source>
        <dbReference type="ARBA" id="ARBA00023015"/>
    </source>
</evidence>
<keyword evidence="11" id="KW-1185">Reference proteome</keyword>
<dbReference type="InterPro" id="IPR011006">
    <property type="entry name" value="CheY-like_superfamily"/>
</dbReference>
<dbReference type="Gene3D" id="1.10.10.10">
    <property type="entry name" value="Winged helix-like DNA-binding domain superfamily/Winged helix DNA-binding domain"/>
    <property type="match status" value="1"/>
</dbReference>
<evidence type="ECO:0000313" key="10">
    <source>
        <dbReference type="EMBL" id="MBP5858570.1"/>
    </source>
</evidence>
<dbReference type="InterPro" id="IPR001867">
    <property type="entry name" value="OmpR/PhoB-type_DNA-bd"/>
</dbReference>
<proteinExistence type="predicted"/>
<dbReference type="Pfam" id="PF00486">
    <property type="entry name" value="Trans_reg_C"/>
    <property type="match status" value="1"/>
</dbReference>
<gene>
    <name evidence="10" type="ORF">KAJ83_16235</name>
</gene>
<dbReference type="InterPro" id="IPR036388">
    <property type="entry name" value="WH-like_DNA-bd_sf"/>
</dbReference>
<dbReference type="GO" id="GO:0032993">
    <property type="term" value="C:protein-DNA complex"/>
    <property type="evidence" value="ECO:0007669"/>
    <property type="project" value="TreeGrafter"/>
</dbReference>
<dbReference type="RefSeq" id="WP_210683162.1">
    <property type="nucleotide sequence ID" value="NZ_JAGMWN010000009.1"/>
</dbReference>
<dbReference type="InterPro" id="IPR039420">
    <property type="entry name" value="WalR-like"/>
</dbReference>
<dbReference type="GO" id="GO:0000156">
    <property type="term" value="F:phosphorelay response regulator activity"/>
    <property type="evidence" value="ECO:0007669"/>
    <property type="project" value="TreeGrafter"/>
</dbReference>
<dbReference type="PROSITE" id="PS50110">
    <property type="entry name" value="RESPONSE_REGULATORY"/>
    <property type="match status" value="1"/>
</dbReference>
<dbReference type="InterPro" id="IPR001789">
    <property type="entry name" value="Sig_transdc_resp-reg_receiver"/>
</dbReference>
<dbReference type="SMART" id="SM00448">
    <property type="entry name" value="REC"/>
    <property type="match status" value="1"/>
</dbReference>
<evidence type="ECO:0000259" key="8">
    <source>
        <dbReference type="PROSITE" id="PS50110"/>
    </source>
</evidence>
<evidence type="ECO:0000256" key="1">
    <source>
        <dbReference type="ARBA" id="ARBA00022553"/>
    </source>
</evidence>
<dbReference type="AlphaFoldDB" id="A0A8J7V3N4"/>